<keyword evidence="3" id="KW-1185">Reference proteome</keyword>
<evidence type="ECO:0000313" key="3">
    <source>
        <dbReference type="Proteomes" id="UP000484842"/>
    </source>
</evidence>
<evidence type="ECO:0000256" key="1">
    <source>
        <dbReference type="SAM" id="MobiDB-lite"/>
    </source>
</evidence>
<dbReference type="Pfam" id="PF10134">
    <property type="entry name" value="RPA"/>
    <property type="match status" value="1"/>
</dbReference>
<evidence type="ECO:0000313" key="2">
    <source>
        <dbReference type="EMBL" id="MPY67610.1"/>
    </source>
</evidence>
<name>A0A7X1NXL6_9DEIO</name>
<sequence length="483" mass="55412">MYNAALVVFFHQYLFQNLFQKALLSNTREPMDDHKRAGFDDLNWGRLNLVSAQDQVVQQHSWRVTYQQGDRVVRVACRALPDYGVPHGIDNDVSSALLDHYMSIGLPEDGEMILAVSELMQLANFHRSGKYREMLAVSLDRLHTSSFEVSGGWRDHPNRRWTTAKFHFIELLEYTHQGESGRFDERSMLRIRLAEPLVASLRSGYTKPLNLDFMQSLSRPRTRIIFRLLDAMRYNPEDPDELIDEYEVGLIEWADQCKLPNTRPDAIRRALEGPHEELLRRGYLQEVGLSGRGRQQRLRYVFSPEFTPVSPALLHRLRLHGVADGVSRQLARQYRTTVLLSRIDLFERLLKSGKLTLRKTAAHALVHLIKHPDQYVEDDPAPSRRAPALPAQTQLAPAEPSATPGLPEQLQGLGDEQRATFAVKRVSLLYHRKFTPLELDTLRHRLLEGEMDALALLEEAYRRLAVLEAQSFVDELKTSLRSG</sequence>
<comment type="caution">
    <text evidence="2">The sequence shown here is derived from an EMBL/GenBank/DDBJ whole genome shotgun (WGS) entry which is preliminary data.</text>
</comment>
<accession>A0A7X1NXL6</accession>
<feature type="region of interest" description="Disordered" evidence="1">
    <location>
        <begin position="376"/>
        <end position="408"/>
    </location>
</feature>
<gene>
    <name evidence="2" type="ORF">F8S09_13105</name>
</gene>
<dbReference type="AlphaFoldDB" id="A0A7X1NXL6"/>
<dbReference type="EMBL" id="WBSL01000007">
    <property type="protein sequence ID" value="MPY67610.1"/>
    <property type="molecule type" value="Genomic_DNA"/>
</dbReference>
<feature type="compositionally biased region" description="Low complexity" evidence="1">
    <location>
        <begin position="383"/>
        <end position="400"/>
    </location>
</feature>
<protein>
    <submittedName>
        <fullName evidence="2">Replication initiator protein A</fullName>
    </submittedName>
</protein>
<organism evidence="2 3">
    <name type="scientific">Deinococcus terrestris</name>
    <dbReference type="NCBI Taxonomy" id="2651870"/>
    <lineage>
        <taxon>Bacteria</taxon>
        <taxon>Thermotogati</taxon>
        <taxon>Deinococcota</taxon>
        <taxon>Deinococci</taxon>
        <taxon>Deinococcales</taxon>
        <taxon>Deinococcaceae</taxon>
        <taxon>Deinococcus</taxon>
    </lineage>
</organism>
<proteinExistence type="predicted"/>
<dbReference type="Proteomes" id="UP000484842">
    <property type="component" value="Unassembled WGS sequence"/>
</dbReference>
<dbReference type="InterPro" id="IPR018777">
    <property type="entry name" value="Replication_initiator_prot_A"/>
</dbReference>
<reference evidence="2 3" key="1">
    <citation type="submission" date="2019-10" db="EMBL/GenBank/DDBJ databases">
        <title>Deinococcus sp. isolated from soil.</title>
        <authorList>
            <person name="Li Y."/>
            <person name="Wang J."/>
        </authorList>
    </citation>
    <scope>NUCLEOTIDE SEQUENCE [LARGE SCALE GENOMIC DNA]</scope>
    <source>
        <strain evidence="2 3">SDU3-2</strain>
    </source>
</reference>